<comment type="caution">
    <text evidence="1">The sequence shown here is derived from an EMBL/GenBank/DDBJ whole genome shotgun (WGS) entry which is preliminary data.</text>
</comment>
<protein>
    <submittedName>
        <fullName evidence="1">Uncharacterized protein</fullName>
    </submittedName>
</protein>
<accession>A0A931DB84</accession>
<name>A0A931DB84_9MICC</name>
<evidence type="ECO:0000313" key="1">
    <source>
        <dbReference type="EMBL" id="MBG6083535.1"/>
    </source>
</evidence>
<dbReference type="Proteomes" id="UP000625033">
    <property type="component" value="Unassembled WGS sequence"/>
</dbReference>
<organism evidence="1 2">
    <name type="scientific">Zhihengliuella flava</name>
    <dbReference type="NCBI Taxonomy" id="1285193"/>
    <lineage>
        <taxon>Bacteria</taxon>
        <taxon>Bacillati</taxon>
        <taxon>Actinomycetota</taxon>
        <taxon>Actinomycetes</taxon>
        <taxon>Micrococcales</taxon>
        <taxon>Micrococcaceae</taxon>
        <taxon>Zhihengliuella</taxon>
    </lineage>
</organism>
<keyword evidence="2" id="KW-1185">Reference proteome</keyword>
<proteinExistence type="predicted"/>
<gene>
    <name evidence="1" type="ORF">IW252_000302</name>
</gene>
<evidence type="ECO:0000313" key="2">
    <source>
        <dbReference type="Proteomes" id="UP000625033"/>
    </source>
</evidence>
<dbReference type="AlphaFoldDB" id="A0A931DB84"/>
<sequence>MKIQQDDTAADWALRAVPQEYDAYPPILRFSVPRAREDSDDLHPDRLGLCAYLVFGPYTSGALELPEGISPALARAIETDAAPVPVRPAPVSYEAAKLPLGGPSVSVLRDAPAGPAGGFGAGASNAHLMGGDGPRRMELMLAAALLGVRGAAADEFVLDASSLRLEERAAAEQRLRRLAEPARLGIELTY</sequence>
<dbReference type="RefSeq" id="WP_196834957.1">
    <property type="nucleotide sequence ID" value="NZ_JADOTZ010000001.1"/>
</dbReference>
<reference evidence="1" key="1">
    <citation type="submission" date="2020-11" db="EMBL/GenBank/DDBJ databases">
        <title>Sequencing the genomes of 1000 actinobacteria strains.</title>
        <authorList>
            <person name="Klenk H.-P."/>
        </authorList>
    </citation>
    <scope>NUCLEOTIDE SEQUENCE</scope>
    <source>
        <strain evidence="1">DSM 26152</strain>
    </source>
</reference>
<dbReference type="EMBL" id="JADOTZ010000001">
    <property type="protein sequence ID" value="MBG6083535.1"/>
    <property type="molecule type" value="Genomic_DNA"/>
</dbReference>